<keyword evidence="5 13" id="KW-0812">Transmembrane</keyword>
<comment type="subcellular location">
    <subcellularLocation>
        <location evidence="2">Cell membrane</location>
        <topology evidence="2">Multi-pass membrane protein</topology>
    </subcellularLocation>
</comment>
<dbReference type="OrthoDB" id="15218at2"/>
<gene>
    <name evidence="15" type="ORF">C7I55_18870</name>
</gene>
<evidence type="ECO:0000256" key="12">
    <source>
        <dbReference type="SAM" id="MobiDB-lite"/>
    </source>
</evidence>
<dbReference type="EMBL" id="PXYI01000006">
    <property type="protein sequence ID" value="PSJ38492.1"/>
    <property type="molecule type" value="Genomic_DNA"/>
</dbReference>
<dbReference type="InterPro" id="IPR050083">
    <property type="entry name" value="HtpX_protease"/>
</dbReference>
<dbReference type="Proteomes" id="UP000241167">
    <property type="component" value="Unassembled WGS sequence"/>
</dbReference>
<dbReference type="RefSeq" id="WP_106514560.1">
    <property type="nucleotide sequence ID" value="NZ_PXYI01000006.1"/>
</dbReference>
<proteinExistence type="predicted"/>
<feature type="region of interest" description="Disordered" evidence="12">
    <location>
        <begin position="443"/>
        <end position="464"/>
    </location>
</feature>
<dbReference type="Pfam" id="PF01435">
    <property type="entry name" value="Peptidase_M48"/>
    <property type="match status" value="1"/>
</dbReference>
<feature type="domain" description="Peptidase M48" evidence="14">
    <location>
        <begin position="299"/>
        <end position="471"/>
    </location>
</feature>
<name>A0A2P7QKL0_9SPHN</name>
<keyword evidence="11 13" id="KW-0472">Membrane</keyword>
<reference evidence="15 16" key="1">
    <citation type="submission" date="2018-03" db="EMBL/GenBank/DDBJ databases">
        <title>The draft genome of Sphingosinicella sp. GL-C-18.</title>
        <authorList>
            <person name="Liu L."/>
            <person name="Li L."/>
            <person name="Liang L."/>
            <person name="Zhang X."/>
            <person name="Wang T."/>
        </authorList>
    </citation>
    <scope>NUCLEOTIDE SEQUENCE [LARGE SCALE GENOMIC DNA]</scope>
    <source>
        <strain evidence="15 16">GL-C-18</strain>
    </source>
</reference>
<evidence type="ECO:0000256" key="5">
    <source>
        <dbReference type="ARBA" id="ARBA00022692"/>
    </source>
</evidence>
<keyword evidence="4" id="KW-0645">Protease</keyword>
<organism evidence="15 16">
    <name type="scientific">Allosphingosinicella deserti</name>
    <dbReference type="NCBI Taxonomy" id="2116704"/>
    <lineage>
        <taxon>Bacteria</taxon>
        <taxon>Pseudomonadati</taxon>
        <taxon>Pseudomonadota</taxon>
        <taxon>Alphaproteobacteria</taxon>
        <taxon>Sphingomonadales</taxon>
        <taxon>Sphingomonadaceae</taxon>
        <taxon>Allosphingosinicella</taxon>
    </lineage>
</organism>
<keyword evidence="6" id="KW-0479">Metal-binding</keyword>
<evidence type="ECO:0000256" key="11">
    <source>
        <dbReference type="ARBA" id="ARBA00023136"/>
    </source>
</evidence>
<keyword evidence="8" id="KW-0862">Zinc</keyword>
<dbReference type="AlphaFoldDB" id="A0A2P7QKL0"/>
<keyword evidence="7" id="KW-0378">Hydrolase</keyword>
<dbReference type="CDD" id="cd07328">
    <property type="entry name" value="M48_Ste24p_like"/>
    <property type="match status" value="1"/>
</dbReference>
<evidence type="ECO:0000313" key="15">
    <source>
        <dbReference type="EMBL" id="PSJ38492.1"/>
    </source>
</evidence>
<keyword evidence="9 13" id="KW-1133">Transmembrane helix</keyword>
<feature type="transmembrane region" description="Helical" evidence="13">
    <location>
        <begin position="581"/>
        <end position="600"/>
    </location>
</feature>
<evidence type="ECO:0000256" key="8">
    <source>
        <dbReference type="ARBA" id="ARBA00022833"/>
    </source>
</evidence>
<evidence type="ECO:0000256" key="9">
    <source>
        <dbReference type="ARBA" id="ARBA00022989"/>
    </source>
</evidence>
<comment type="cofactor">
    <cofactor evidence="1">
        <name>Zn(2+)</name>
        <dbReference type="ChEBI" id="CHEBI:29105"/>
    </cofactor>
</comment>
<feature type="transmembrane region" description="Helical" evidence="13">
    <location>
        <begin position="110"/>
        <end position="132"/>
    </location>
</feature>
<dbReference type="GO" id="GO:0006508">
    <property type="term" value="P:proteolysis"/>
    <property type="evidence" value="ECO:0007669"/>
    <property type="project" value="UniProtKB-KW"/>
</dbReference>
<evidence type="ECO:0000256" key="6">
    <source>
        <dbReference type="ARBA" id="ARBA00022723"/>
    </source>
</evidence>
<feature type="transmembrane region" description="Helical" evidence="13">
    <location>
        <begin position="194"/>
        <end position="213"/>
    </location>
</feature>
<evidence type="ECO:0000256" key="1">
    <source>
        <dbReference type="ARBA" id="ARBA00001947"/>
    </source>
</evidence>
<evidence type="ECO:0000256" key="4">
    <source>
        <dbReference type="ARBA" id="ARBA00022670"/>
    </source>
</evidence>
<keyword evidence="16" id="KW-1185">Reference proteome</keyword>
<keyword evidence="10" id="KW-0482">Metalloprotease</keyword>
<feature type="compositionally biased region" description="Basic and acidic residues" evidence="12">
    <location>
        <begin position="453"/>
        <end position="462"/>
    </location>
</feature>
<dbReference type="GO" id="GO:0005886">
    <property type="term" value="C:plasma membrane"/>
    <property type="evidence" value="ECO:0007669"/>
    <property type="project" value="UniProtKB-SubCell"/>
</dbReference>
<dbReference type="PANTHER" id="PTHR43221:SF1">
    <property type="entry name" value="PROTEASE HTPX"/>
    <property type="match status" value="1"/>
</dbReference>
<dbReference type="GO" id="GO:0046872">
    <property type="term" value="F:metal ion binding"/>
    <property type="evidence" value="ECO:0007669"/>
    <property type="project" value="UniProtKB-KW"/>
</dbReference>
<evidence type="ECO:0000259" key="14">
    <source>
        <dbReference type="Pfam" id="PF01435"/>
    </source>
</evidence>
<feature type="transmembrane region" description="Helical" evidence="13">
    <location>
        <begin position="551"/>
        <end position="569"/>
    </location>
</feature>
<feature type="transmembrane region" description="Helical" evidence="13">
    <location>
        <begin position="153"/>
        <end position="174"/>
    </location>
</feature>
<evidence type="ECO:0000256" key="2">
    <source>
        <dbReference type="ARBA" id="ARBA00004651"/>
    </source>
</evidence>
<protein>
    <submittedName>
        <fullName evidence="15">Peptidase M48</fullName>
    </submittedName>
</protein>
<comment type="caution">
    <text evidence="15">The sequence shown here is derived from an EMBL/GenBank/DDBJ whole genome shotgun (WGS) entry which is preliminary data.</text>
</comment>
<evidence type="ECO:0000256" key="7">
    <source>
        <dbReference type="ARBA" id="ARBA00022801"/>
    </source>
</evidence>
<keyword evidence="3" id="KW-1003">Cell membrane</keyword>
<evidence type="ECO:0000313" key="16">
    <source>
        <dbReference type="Proteomes" id="UP000241167"/>
    </source>
</evidence>
<dbReference type="GO" id="GO:0004222">
    <property type="term" value="F:metalloendopeptidase activity"/>
    <property type="evidence" value="ECO:0007669"/>
    <property type="project" value="InterPro"/>
</dbReference>
<dbReference type="InterPro" id="IPR001915">
    <property type="entry name" value="Peptidase_M48"/>
</dbReference>
<sequence>MSSRVRAGFSLVLTTLILPAAVLGLALWQLDRGPAHYEEVLGQRDQVVRVLAELGASGADVSSRAPMTVQYGDGGMVYAGPAAMSAATAELDRLDRALWVSRLRNQLPPVVVVCAALVLVLGLVMLLGASALGKAGRRSREALERGFDLVRRLLPWLLGTQVVLTAAGVVAAVAFEAAPLLEVDSPSGRDLKAIAIAVLIMGLSLWTAGKAVLNLRTTLALFRPDPLEISGRSLWRAEAPGLWQWVEGLAERLGALRPDQIVVGLTGGFFVTSGPKCLWPSGETFEGRTLYLPLPYLPLLRQDEAEAIIGHELGHFTGGDTEYSLRFLPIYAGVNRSLAAMILAGRGSDGSEGLITRPAVELGLFVMHRFDRAVMHWSRLREFAADEAGARITSPEAAARALLRYDAVMGRVDAVLGHAFRTPHDAPADLVAATFEHARQHGLDDPAEEQEAQEPHPTDTHPPRHQRLAALGVAPSAALMEDVMAPPAETALSRVVSLFTDASTLFRDLSAELIGDAREAHRAYRESLEAAASAVGDEAVVIRDSGAAGGWILLPIGIVVGAMAVGMKLQEAGGSGSADVIAGIIGLFAVLLFAPGLWLVRRGARPFVTVSPTAITLDGVDRPLAWSDIEEVGYHVVGPPSKTRGLRFSVFLRPGIRLPGRARGRWARFKVKQRKIEIRSMRLREFTAQDFADLIHRYRAAAEARAVLEQEGSASPAVLGAASPDALIFPVATGGNGGGPVNHSPTIV</sequence>
<dbReference type="PANTHER" id="PTHR43221">
    <property type="entry name" value="PROTEASE HTPX"/>
    <property type="match status" value="1"/>
</dbReference>
<evidence type="ECO:0000256" key="13">
    <source>
        <dbReference type="SAM" id="Phobius"/>
    </source>
</evidence>
<accession>A0A2P7QKL0</accession>
<evidence type="ECO:0000256" key="10">
    <source>
        <dbReference type="ARBA" id="ARBA00023049"/>
    </source>
</evidence>
<evidence type="ECO:0000256" key="3">
    <source>
        <dbReference type="ARBA" id="ARBA00022475"/>
    </source>
</evidence>